<dbReference type="EMBL" id="JACGWO010000006">
    <property type="protein sequence ID" value="KAK4425436.1"/>
    <property type="molecule type" value="Genomic_DNA"/>
</dbReference>
<feature type="region of interest" description="Disordered" evidence="1">
    <location>
        <begin position="1"/>
        <end position="49"/>
    </location>
</feature>
<reference evidence="2" key="2">
    <citation type="journal article" date="2024" name="Plant">
        <title>Genomic evolution and insights into agronomic trait innovations of Sesamum species.</title>
        <authorList>
            <person name="Miao H."/>
            <person name="Wang L."/>
            <person name="Qu L."/>
            <person name="Liu H."/>
            <person name="Sun Y."/>
            <person name="Le M."/>
            <person name="Wang Q."/>
            <person name="Wei S."/>
            <person name="Zheng Y."/>
            <person name="Lin W."/>
            <person name="Duan Y."/>
            <person name="Cao H."/>
            <person name="Xiong S."/>
            <person name="Wang X."/>
            <person name="Wei L."/>
            <person name="Li C."/>
            <person name="Ma Q."/>
            <person name="Ju M."/>
            <person name="Zhao R."/>
            <person name="Li G."/>
            <person name="Mu C."/>
            <person name="Tian Q."/>
            <person name="Mei H."/>
            <person name="Zhang T."/>
            <person name="Gao T."/>
            <person name="Zhang H."/>
        </authorList>
    </citation>
    <scope>NUCLEOTIDE SEQUENCE</scope>
    <source>
        <strain evidence="2">3651</strain>
    </source>
</reference>
<reference evidence="2" key="1">
    <citation type="submission" date="2020-06" db="EMBL/GenBank/DDBJ databases">
        <authorList>
            <person name="Li T."/>
            <person name="Hu X."/>
            <person name="Zhang T."/>
            <person name="Song X."/>
            <person name="Zhang H."/>
            <person name="Dai N."/>
            <person name="Sheng W."/>
            <person name="Hou X."/>
            <person name="Wei L."/>
        </authorList>
    </citation>
    <scope>NUCLEOTIDE SEQUENCE</scope>
    <source>
        <strain evidence="2">3651</strain>
        <tissue evidence="2">Leaf</tissue>
    </source>
</reference>
<comment type="caution">
    <text evidence="2">The sequence shown here is derived from an EMBL/GenBank/DDBJ whole genome shotgun (WGS) entry which is preliminary data.</text>
</comment>
<proteinExistence type="predicted"/>
<evidence type="ECO:0000313" key="3">
    <source>
        <dbReference type="Proteomes" id="UP001293254"/>
    </source>
</evidence>
<dbReference type="AlphaFoldDB" id="A0AAE2CKF1"/>
<evidence type="ECO:0000313" key="2">
    <source>
        <dbReference type="EMBL" id="KAK4425436.1"/>
    </source>
</evidence>
<name>A0AAE2CKF1_9LAMI</name>
<evidence type="ECO:0000256" key="1">
    <source>
        <dbReference type="SAM" id="MobiDB-lite"/>
    </source>
</evidence>
<gene>
    <name evidence="2" type="ORF">Salat_1737600</name>
</gene>
<sequence>MNESETGVNVTPPIVPPVNEEEEATQAESGPFSLTEPQPSMTQPSVQGPTMFEQLQHAQPHMTLHPRLNIRAPPPMTGVAFMPSFSRQPTTTIPKPVYKEQGQKFVELSKWPSQSSTVHEKK</sequence>
<feature type="compositionally biased region" description="Polar residues" evidence="1">
    <location>
        <begin position="35"/>
        <end position="48"/>
    </location>
</feature>
<organism evidence="2 3">
    <name type="scientific">Sesamum alatum</name>
    <dbReference type="NCBI Taxonomy" id="300844"/>
    <lineage>
        <taxon>Eukaryota</taxon>
        <taxon>Viridiplantae</taxon>
        <taxon>Streptophyta</taxon>
        <taxon>Embryophyta</taxon>
        <taxon>Tracheophyta</taxon>
        <taxon>Spermatophyta</taxon>
        <taxon>Magnoliopsida</taxon>
        <taxon>eudicotyledons</taxon>
        <taxon>Gunneridae</taxon>
        <taxon>Pentapetalae</taxon>
        <taxon>asterids</taxon>
        <taxon>lamiids</taxon>
        <taxon>Lamiales</taxon>
        <taxon>Pedaliaceae</taxon>
        <taxon>Sesamum</taxon>
    </lineage>
</organism>
<keyword evidence="3" id="KW-1185">Reference proteome</keyword>
<protein>
    <submittedName>
        <fullName evidence="2">Uncharacterized protein</fullName>
    </submittedName>
</protein>
<dbReference type="Proteomes" id="UP001293254">
    <property type="component" value="Unassembled WGS sequence"/>
</dbReference>
<accession>A0AAE2CKF1</accession>